<organism evidence="3 6">
    <name type="scientific">Marinomonas gallaica</name>
    <dbReference type="NCBI Taxonomy" id="1806667"/>
    <lineage>
        <taxon>Bacteria</taxon>
        <taxon>Pseudomonadati</taxon>
        <taxon>Pseudomonadota</taxon>
        <taxon>Gammaproteobacteria</taxon>
        <taxon>Oceanospirillales</taxon>
        <taxon>Oceanospirillaceae</taxon>
        <taxon>Marinomonas</taxon>
    </lineage>
</organism>
<evidence type="ECO:0000259" key="2">
    <source>
        <dbReference type="Pfam" id="PF07331"/>
    </source>
</evidence>
<dbReference type="EMBL" id="FLRB01000015">
    <property type="protein sequence ID" value="SBT22121.1"/>
    <property type="molecule type" value="Genomic_DNA"/>
</dbReference>
<feature type="transmembrane region" description="Helical" evidence="1">
    <location>
        <begin position="74"/>
        <end position="94"/>
    </location>
</feature>
<name>A0A1C3JNZ8_9GAMM</name>
<feature type="transmembrane region" description="Helical" evidence="1">
    <location>
        <begin position="124"/>
        <end position="144"/>
    </location>
</feature>
<dbReference type="AlphaFoldDB" id="A0A1C3JNZ8"/>
<dbReference type="InterPro" id="IPR009936">
    <property type="entry name" value="DUF1468"/>
</dbReference>
<sequence>MSSLPSRYPGERLFSVLLVIFSVFILWRAYLISGFSELSSAGAIPLGASALMVITSCIALAQSLKTPAVEGARFFQHCFPVVVGFVMALVAVYAVLLEQLGFIATSFAFLFIALRALTRRSTLWVLGLTLVSLVIIYVIFRLIFQIILPEGIIPEREILAALSRLWGES</sequence>
<feature type="domain" description="DUF1468" evidence="2">
    <location>
        <begin position="14"/>
        <end position="149"/>
    </location>
</feature>
<evidence type="ECO:0000256" key="1">
    <source>
        <dbReference type="SAM" id="Phobius"/>
    </source>
</evidence>
<dbReference type="Proteomes" id="UP000092840">
    <property type="component" value="Unassembled WGS sequence"/>
</dbReference>
<evidence type="ECO:0000313" key="5">
    <source>
        <dbReference type="Proteomes" id="UP000092840"/>
    </source>
</evidence>
<feature type="transmembrane region" description="Helical" evidence="1">
    <location>
        <begin position="12"/>
        <end position="30"/>
    </location>
</feature>
<evidence type="ECO:0000313" key="4">
    <source>
        <dbReference type="EMBL" id="SBT22121.1"/>
    </source>
</evidence>
<dbReference type="OrthoDB" id="8907787at2"/>
<protein>
    <submittedName>
        <fullName evidence="3">Tripartite tricarboxylate transporter TctB family protein</fullName>
    </submittedName>
</protein>
<evidence type="ECO:0000313" key="3">
    <source>
        <dbReference type="EMBL" id="SBT16928.1"/>
    </source>
</evidence>
<evidence type="ECO:0000313" key="6">
    <source>
        <dbReference type="Proteomes" id="UP000092871"/>
    </source>
</evidence>
<dbReference type="RefSeq" id="WP_067032871.1">
    <property type="nucleotide sequence ID" value="NZ_FLRA01000005.1"/>
</dbReference>
<keyword evidence="5" id="KW-1185">Reference proteome</keyword>
<feature type="transmembrane region" description="Helical" evidence="1">
    <location>
        <begin position="42"/>
        <end position="62"/>
    </location>
</feature>
<accession>A0A1C3JNZ8</accession>
<reference evidence="4 5" key="2">
    <citation type="submission" date="2016-06" db="EMBL/GenBank/DDBJ databases">
        <authorList>
            <person name="Rodrigo-Torres L."/>
            <person name="Arahal D.R."/>
        </authorList>
    </citation>
    <scope>NUCLEOTIDE SEQUENCE [LARGE SCALE GENOMIC DNA]</scope>
    <source>
        <strain evidence="4 5">CECT 5116</strain>
    </source>
</reference>
<keyword evidence="1" id="KW-0472">Membrane</keyword>
<dbReference type="Pfam" id="PF07331">
    <property type="entry name" value="TctB"/>
    <property type="match status" value="1"/>
</dbReference>
<keyword evidence="1" id="KW-0812">Transmembrane</keyword>
<dbReference type="Proteomes" id="UP000092871">
    <property type="component" value="Unassembled WGS sequence"/>
</dbReference>
<reference evidence="3 6" key="1">
    <citation type="submission" date="2016-06" db="EMBL/GenBank/DDBJ databases">
        <authorList>
            <person name="Kjaerup R.B."/>
            <person name="Dalgaard T.S."/>
            <person name="Juul-Madsen H.R."/>
        </authorList>
    </citation>
    <scope>NUCLEOTIDE SEQUENCE [LARGE SCALE GENOMIC DNA]</scope>
    <source>
        <strain evidence="3 6">CECT 5115</strain>
    </source>
</reference>
<proteinExistence type="predicted"/>
<feature type="transmembrane region" description="Helical" evidence="1">
    <location>
        <begin position="100"/>
        <end position="117"/>
    </location>
</feature>
<gene>
    <name evidence="3" type="ORF">MGA5115_01014</name>
    <name evidence="4" type="ORF">MGA5116_02734</name>
</gene>
<dbReference type="EMBL" id="FLRA01000005">
    <property type="protein sequence ID" value="SBT16928.1"/>
    <property type="molecule type" value="Genomic_DNA"/>
</dbReference>
<keyword evidence="1" id="KW-1133">Transmembrane helix</keyword>